<feature type="region of interest" description="Disordered" evidence="6">
    <location>
        <begin position="1633"/>
        <end position="1680"/>
    </location>
</feature>
<dbReference type="GO" id="GO:0005524">
    <property type="term" value="F:ATP binding"/>
    <property type="evidence" value="ECO:0007669"/>
    <property type="project" value="UniProtKB-UniRule"/>
</dbReference>
<dbReference type="InterPro" id="IPR000277">
    <property type="entry name" value="Cys/Met-Metab_PyrdxlP-dep_enz"/>
</dbReference>
<evidence type="ECO:0000256" key="2">
    <source>
        <dbReference type="ARBA" id="ARBA00009077"/>
    </source>
</evidence>
<evidence type="ECO:0000256" key="4">
    <source>
        <dbReference type="ARBA" id="ARBA00022898"/>
    </source>
</evidence>
<keyword evidence="5" id="KW-0547">Nucleotide-binding</keyword>
<comment type="caution">
    <text evidence="8">The sequence shown here is derived from an EMBL/GenBank/DDBJ whole genome shotgun (WGS) entry which is preliminary data.</text>
</comment>
<dbReference type="Pfam" id="PF01053">
    <property type="entry name" value="Cys_Met_Meta_PP"/>
    <property type="match status" value="1"/>
</dbReference>
<feature type="compositionally biased region" description="Basic and acidic residues" evidence="6">
    <location>
        <begin position="1651"/>
        <end position="1668"/>
    </location>
</feature>
<dbReference type="SUPFAM" id="SSF56059">
    <property type="entry name" value="Glutathione synthetase ATP-binding domain-like"/>
    <property type="match status" value="1"/>
</dbReference>
<dbReference type="GO" id="GO:0003961">
    <property type="term" value="F:O-acetylhomoserine aminocarboxypropyltransferase activity"/>
    <property type="evidence" value="ECO:0007669"/>
    <property type="project" value="TreeGrafter"/>
</dbReference>
<organism evidence="8 9">
    <name type="scientific">Fusarium fujikuroi</name>
    <name type="common">Bakanae and foot rot disease fungus</name>
    <name type="synonym">Gibberella fujikuroi</name>
    <dbReference type="NCBI Taxonomy" id="5127"/>
    <lineage>
        <taxon>Eukaryota</taxon>
        <taxon>Fungi</taxon>
        <taxon>Dikarya</taxon>
        <taxon>Ascomycota</taxon>
        <taxon>Pezizomycotina</taxon>
        <taxon>Sordariomycetes</taxon>
        <taxon>Hypocreomycetidae</taxon>
        <taxon>Hypocreales</taxon>
        <taxon>Nectriaceae</taxon>
        <taxon>Fusarium</taxon>
        <taxon>Fusarium fujikuroi species complex</taxon>
    </lineage>
</organism>
<evidence type="ECO:0000256" key="5">
    <source>
        <dbReference type="PROSITE-ProRule" id="PRU00409"/>
    </source>
</evidence>
<dbReference type="InterPro" id="IPR011761">
    <property type="entry name" value="ATP-grasp"/>
</dbReference>
<dbReference type="Gene3D" id="3.40.640.10">
    <property type="entry name" value="Type I PLP-dependent aspartate aminotransferase-like (Major domain)"/>
    <property type="match status" value="1"/>
</dbReference>
<dbReference type="InterPro" id="IPR006235">
    <property type="entry name" value="OAc-hSer/O-AcSer_sulfhydrylase"/>
</dbReference>
<protein>
    <recommendedName>
        <fullName evidence="7">ATP-grasp domain-containing protein</fullName>
    </recommendedName>
</protein>
<dbReference type="InterPro" id="IPR015422">
    <property type="entry name" value="PyrdxlP-dep_Trfase_small"/>
</dbReference>
<evidence type="ECO:0000259" key="7">
    <source>
        <dbReference type="PROSITE" id="PS50975"/>
    </source>
</evidence>
<dbReference type="GO" id="GO:0046872">
    <property type="term" value="F:metal ion binding"/>
    <property type="evidence" value="ECO:0007669"/>
    <property type="project" value="InterPro"/>
</dbReference>
<dbReference type="GO" id="GO:0005737">
    <property type="term" value="C:cytoplasm"/>
    <property type="evidence" value="ECO:0007669"/>
    <property type="project" value="TreeGrafter"/>
</dbReference>
<dbReference type="SUPFAM" id="SSF53383">
    <property type="entry name" value="PLP-dependent transferases"/>
    <property type="match status" value="1"/>
</dbReference>
<dbReference type="PROSITE" id="PS00868">
    <property type="entry name" value="CYS_MET_METAB_PP"/>
    <property type="match status" value="1"/>
</dbReference>
<dbReference type="Pfam" id="PF13535">
    <property type="entry name" value="ATP-grasp_4"/>
    <property type="match status" value="1"/>
</dbReference>
<feature type="compositionally biased region" description="Polar residues" evidence="6">
    <location>
        <begin position="1364"/>
        <end position="1374"/>
    </location>
</feature>
<evidence type="ECO:0000256" key="3">
    <source>
        <dbReference type="ARBA" id="ARBA00022679"/>
    </source>
</evidence>
<dbReference type="InterPro" id="IPR054542">
    <property type="entry name" value="Cys_met_metab_PP"/>
</dbReference>
<comment type="cofactor">
    <cofactor evidence="1">
        <name>pyridoxal 5'-phosphate</name>
        <dbReference type="ChEBI" id="CHEBI:597326"/>
    </cofactor>
</comment>
<reference evidence="8" key="1">
    <citation type="submission" date="2019-05" db="EMBL/GenBank/DDBJ databases">
        <authorList>
            <person name="Piombo E."/>
        </authorList>
    </citation>
    <scope>NUCLEOTIDE SEQUENCE</scope>
    <source>
        <strain evidence="8">C2S</strain>
    </source>
</reference>
<dbReference type="Pfam" id="PF18130">
    <property type="entry name" value="ATPgrasp_N"/>
    <property type="match status" value="1"/>
</dbReference>
<dbReference type="GO" id="GO:0030170">
    <property type="term" value="F:pyridoxal phosphate binding"/>
    <property type="evidence" value="ECO:0007669"/>
    <property type="project" value="InterPro"/>
</dbReference>
<feature type="region of interest" description="Disordered" evidence="6">
    <location>
        <begin position="1280"/>
        <end position="1324"/>
    </location>
</feature>
<feature type="compositionally biased region" description="Basic and acidic residues" evidence="6">
    <location>
        <begin position="1412"/>
        <end position="1430"/>
    </location>
</feature>
<feature type="compositionally biased region" description="Basic and acidic residues" evidence="6">
    <location>
        <begin position="1350"/>
        <end position="1361"/>
    </location>
</feature>
<dbReference type="PROSITE" id="PS50975">
    <property type="entry name" value="ATP_GRASP"/>
    <property type="match status" value="1"/>
</dbReference>
<feature type="region of interest" description="Disordered" evidence="6">
    <location>
        <begin position="1406"/>
        <end position="1454"/>
    </location>
</feature>
<evidence type="ECO:0000256" key="1">
    <source>
        <dbReference type="ARBA" id="ARBA00001933"/>
    </source>
</evidence>
<keyword evidence="3" id="KW-0808">Transferase</keyword>
<dbReference type="PANTHER" id="PTHR43797">
    <property type="entry name" value="HOMOCYSTEINE/CYSTEINE SYNTHASE"/>
    <property type="match status" value="1"/>
</dbReference>
<evidence type="ECO:0000313" key="9">
    <source>
        <dbReference type="Proteomes" id="UP000760494"/>
    </source>
</evidence>
<feature type="compositionally biased region" description="Polar residues" evidence="6">
    <location>
        <begin position="14"/>
        <end position="33"/>
    </location>
</feature>
<dbReference type="GO" id="GO:0071269">
    <property type="term" value="P:L-homocysteine biosynthetic process"/>
    <property type="evidence" value="ECO:0007669"/>
    <property type="project" value="TreeGrafter"/>
</dbReference>
<dbReference type="PANTHER" id="PTHR43797:SF2">
    <property type="entry name" value="HOMOCYSTEINE_CYSTEINE SYNTHASE"/>
    <property type="match status" value="1"/>
</dbReference>
<dbReference type="Gene3D" id="3.40.50.20">
    <property type="match status" value="1"/>
</dbReference>
<dbReference type="GO" id="GO:0019346">
    <property type="term" value="P:transsulfuration"/>
    <property type="evidence" value="ECO:0007669"/>
    <property type="project" value="InterPro"/>
</dbReference>
<feature type="region of interest" description="Disordered" evidence="6">
    <location>
        <begin position="1346"/>
        <end position="1374"/>
    </location>
</feature>
<accession>A0A9Q9RYD5</accession>
<dbReference type="GO" id="GO:0006535">
    <property type="term" value="P:cysteine biosynthetic process from serine"/>
    <property type="evidence" value="ECO:0007669"/>
    <property type="project" value="TreeGrafter"/>
</dbReference>
<dbReference type="GO" id="GO:0004124">
    <property type="term" value="F:cysteine synthase activity"/>
    <property type="evidence" value="ECO:0007669"/>
    <property type="project" value="TreeGrafter"/>
</dbReference>
<feature type="region of interest" description="Disordered" evidence="6">
    <location>
        <begin position="1"/>
        <end position="33"/>
    </location>
</feature>
<dbReference type="InterPro" id="IPR041472">
    <property type="entry name" value="BL00235/CARNS1_N"/>
</dbReference>
<keyword evidence="5" id="KW-0067">ATP-binding</keyword>
<dbReference type="Gene3D" id="3.30.470.20">
    <property type="entry name" value="ATP-grasp fold, B domain"/>
    <property type="match status" value="1"/>
</dbReference>
<gene>
    <name evidence="8" type="ORF">C2S_2274</name>
</gene>
<dbReference type="EMBL" id="CABFJX010000396">
    <property type="protein sequence ID" value="VTT79070.1"/>
    <property type="molecule type" value="Genomic_DNA"/>
</dbReference>
<sequence length="1892" mass="209968">MSPSSTLDEAARAHTSSHSTRNADHNSNGAAVSKAVSKNTRNWHFDTLQVHSGLENETAHGQCSLPIYNSASFRFKSSKSIEDAYSFADGPRSQFYMYSRLSNPSNVGFEKRMAALELGKDALSFASGAAAILTVAQSLVTVGDNAVVSGSVHGGTYHQFEVILSAMGLECRIMDTNDLEKVEAAIDDRTKFVFTETISNPKFAVADLEGLSAITRRAKIPLIVDATFSAAGFFCQPARFGVDIIIHSATKWIGGHGTTLGGVVIETGVSEWQSSAARYPHLHAKRGREGTDTSLYDQFGNEAYMSFLRWEFMRDTGACLGAQAAQQLFIGVETLSLRCERQHRNALFISSWLRNHPRIAWVKYLGFEDHPYHQLALKYLKGFGTVMTFGFKGTVDMAFDVVDSFEIISNTPNVGAMAEQTRLYIWLNLPDNQVSLECEWRYVQQNGNETQQFHNLYIAPKVRKSEPLETPLGPGVWISHNDSQSEASQLRKNQDSAIAALLQECIAQEGLCVFQVPRVSGFAGHADPWAFRVADCALVSSTKTFLSPLQEIAAPSDYTSTIKGVFEALDVSIGGILSPLELCNEAIDKLEFELTRRLSFPFISPEPIRKRRICFLIWSRIAAKRAAWAKAKALGIEVVVMSSGAWSKDDQPPHEYLIDGYISMDLTTDDGFWRRIADAIKAYPDPIDGLWGPWDPFMVSTAMAARDLGLYTPEPEAFSVSTNKYRTRQMLDPDEKDFFTVQSLKELDSRLQSTKSVNFPVVCKPVAGLSSWGVYRANNVAQLRDAVEKSLIVSQELPDLSVVVEPYIDGPEVDCNIVLFRDRVLYTEIVDDFPCSADLAEDPTGKLFTESQAAVPSRLPENEQRAITDEVVSAIRKMGFDTGVFHCEARICNSSMEYTFAKGATIPDLEPIVKPRSSEDTPVYLHEVNARMPGPMSSASSVIARGIDLWMLGVLCAVSDWTRYEAFSAPFLHPEVTDHTWLINCIVPVSLERIKPLFPDHPADQLAHQAVDSSYSPILELAKTHPNLTKHVARHHVYIEPATRLGGKEGDWLWTMCMVFHTPYSREHAFQLAQEFPEVYEAFVRDKFSKASDIEQTPAVVEWEWEGATRSLATPDPDNVPIRFTIHTDSTHDKHRAHFEIVVPVKFKDKPSSAAVFLRISPLFITCFRFSTNIDTLDSIKNQRFDSATCLEFELSNSIAVLVPSYVKEPVSASRPRSGKVLDSLYELSHVIALRIYIQDSLLSLDQLNSISDTVTKGHLEPFSGPEYDISRMFSGSGAKATNLAAPKPPSYEKATSSHSQPPSAPSYQRKRPRQDSPQGPDSISQVWDKLQKLESLFHNKVGELTAENAKLRDQKPKPDESQAETTQSTDQSQVVIELRAENAQLREEVERLKKRQEDLEAEVASLQTAQRSEKDTEEERANYDSERVDGGSFAHFGPRTLPPGVSKGEQQGSWRGEKLATALRLSEITNNPYRHLSKVSTFVSIIMSRYASKVKQPSQADQPPPIATIKYQVDDGVRHTSEQAWNRGYTNNPNIRQIPVPYALHDLRAVAFPNGADWSWSHSAEILKDYGFTAIKFDPEWAKVDDEVQAGDYDDLQTLEETYFPEVKESVLKLTGARQVFITNSIVRRGDAPVKKPANGTGSSAVVNSKDQKSVPDDYKASDETRPTHLASFDNSRPARGAHVDYTPVSARRSIRRWRPDIRKAALEAGIIDAEDNICASANLDAQDKASNDIIDAKYNAGGKLGPRYAAYSIWRPMRTVTRDPLAMAPRWSFPKEGALGFLGYESRMLAAPSMGGDFLRELESVVISEADARAYENLGVTASGLESPQWYYLPEQKPDEVIVLKFFDSAALGGGLVSGDVGGAPHASPDLGDAAYGSARWSIEVRCIAV</sequence>
<name>A0A9Q9RYD5_FUSFU</name>
<comment type="similarity">
    <text evidence="2">Belongs to the trans-sulfuration enzymes family.</text>
</comment>
<dbReference type="Proteomes" id="UP000760494">
    <property type="component" value="Unassembled WGS sequence"/>
</dbReference>
<feature type="domain" description="ATP-grasp" evidence="7">
    <location>
        <begin position="725"/>
        <end position="958"/>
    </location>
</feature>
<proteinExistence type="inferred from homology"/>
<dbReference type="FunFam" id="3.40.640.10:FF:000046">
    <property type="entry name" value="Cystathionine gamma-lyase"/>
    <property type="match status" value="1"/>
</dbReference>
<evidence type="ECO:0000313" key="8">
    <source>
        <dbReference type="EMBL" id="VTT79070.1"/>
    </source>
</evidence>
<dbReference type="Gene3D" id="3.90.1150.10">
    <property type="entry name" value="Aspartate Aminotransferase, domain 1"/>
    <property type="match status" value="1"/>
</dbReference>
<dbReference type="InterPro" id="IPR015424">
    <property type="entry name" value="PyrdxlP-dep_Trfase"/>
</dbReference>
<evidence type="ECO:0000256" key="6">
    <source>
        <dbReference type="SAM" id="MobiDB-lite"/>
    </source>
</evidence>
<feature type="compositionally biased region" description="Polar residues" evidence="6">
    <location>
        <begin position="1641"/>
        <end position="1650"/>
    </location>
</feature>
<keyword evidence="4" id="KW-0663">Pyridoxal phosphate</keyword>
<dbReference type="InterPro" id="IPR015421">
    <property type="entry name" value="PyrdxlP-dep_Trfase_major"/>
</dbReference>